<dbReference type="RefSeq" id="WP_014132636.1">
    <property type="nucleotide sequence ID" value="NC_016078.1"/>
</dbReference>
<keyword evidence="1" id="KW-0472">Membrane</keyword>
<evidence type="ECO:0000313" key="3">
    <source>
        <dbReference type="Proteomes" id="UP000008850"/>
    </source>
</evidence>
<evidence type="ECO:0000256" key="1">
    <source>
        <dbReference type="SAM" id="Phobius"/>
    </source>
</evidence>
<gene>
    <name evidence="2" type="ordered locus">KKY_3507</name>
</gene>
<proteinExistence type="predicted"/>
<dbReference type="STRING" id="1082931.KKY_3507"/>
<evidence type="ECO:0000313" key="2">
    <source>
        <dbReference type="EMBL" id="AEQ53492.1"/>
    </source>
</evidence>
<dbReference type="AlphaFoldDB" id="G4R9F8"/>
<dbReference type="EMBL" id="CP003075">
    <property type="protein sequence ID" value="AEQ53492.1"/>
    <property type="molecule type" value="Genomic_DNA"/>
</dbReference>
<feature type="transmembrane region" description="Helical" evidence="1">
    <location>
        <begin position="135"/>
        <end position="158"/>
    </location>
</feature>
<accession>G4R9F8</accession>
<dbReference type="InterPro" id="IPR022584">
    <property type="entry name" value="DUF2937"/>
</dbReference>
<keyword evidence="1" id="KW-0812">Transmembrane</keyword>
<organism evidence="2 3">
    <name type="scientific">Pelagibacterium halotolerans (strain DSM 22347 / JCM 15775 / CGMCC 1.7692 / B2)</name>
    <dbReference type="NCBI Taxonomy" id="1082931"/>
    <lineage>
        <taxon>Bacteria</taxon>
        <taxon>Pseudomonadati</taxon>
        <taxon>Pseudomonadota</taxon>
        <taxon>Alphaproteobacteria</taxon>
        <taxon>Hyphomicrobiales</taxon>
        <taxon>Devosiaceae</taxon>
        <taxon>Pelagibacterium</taxon>
    </lineage>
</organism>
<dbReference type="Proteomes" id="UP000008850">
    <property type="component" value="Chromosome"/>
</dbReference>
<protein>
    <submittedName>
        <fullName evidence="2">Uncharacterized protein</fullName>
    </submittedName>
</protein>
<keyword evidence="1" id="KW-1133">Transmembrane helix</keyword>
<dbReference type="Pfam" id="PF11157">
    <property type="entry name" value="DUF2937"/>
    <property type="match status" value="1"/>
</dbReference>
<dbReference type="eggNOG" id="ENOG5032RKN">
    <property type="taxonomic scope" value="Bacteria"/>
</dbReference>
<sequence length="175" mass="19337">MLKRIVCLIGAALGGVTLSQTPEYTQQYTQRLSGAVDELTTIIEQFDADAARFGLTRQEGLERYRASPDDFLEERGLSMQTVFDRHARLSTQLADLRQAPAGTQLFEIARHFDTDVGAAALEDFQPALPLSVVGFAYIAVGLAAGFAVFWVLASVLGAPFRRRRSKVRISRAERM</sequence>
<name>G4R9F8_PELHB</name>
<dbReference type="KEGG" id="phl:KKY_3507"/>
<keyword evidence="3" id="KW-1185">Reference proteome</keyword>
<reference evidence="2 3" key="1">
    <citation type="journal article" date="2012" name="J. Bacteriol.">
        <title>Complete genome sequence of Pelagibacterium halotolerans B2T.</title>
        <authorList>
            <person name="Huo Y.Y."/>
            <person name="Cheng H."/>
            <person name="Han X.F."/>
            <person name="Jiang X.W."/>
            <person name="Sun C."/>
            <person name="Zhang X.Q."/>
            <person name="Zhu X.F."/>
            <person name="Liu Y.F."/>
            <person name="Li P.F."/>
            <person name="Ni P.X."/>
            <person name="Wu M."/>
        </authorList>
    </citation>
    <scope>NUCLEOTIDE SEQUENCE [LARGE SCALE GENOMIC DNA]</scope>
    <source>
        <strain evidence="3">DSM 22347 / JCM 15775 / CGMCC 1.7692 / B2</strain>
    </source>
</reference>
<dbReference type="HOGENOM" id="CLU_112807_0_0_5"/>